<comment type="subunit">
    <text evidence="7">Monomer.</text>
</comment>
<feature type="domain" description="Metallo-beta-lactamase" evidence="8">
    <location>
        <begin position="11"/>
        <end position="168"/>
    </location>
</feature>
<dbReference type="PIRSF" id="PIRSF005457">
    <property type="entry name" value="Glx"/>
    <property type="match status" value="1"/>
</dbReference>
<feature type="binding site" evidence="7">
    <location>
        <position position="58"/>
    </location>
    <ligand>
        <name>Zn(2+)</name>
        <dbReference type="ChEBI" id="CHEBI:29105"/>
        <label>2</label>
    </ligand>
</feature>
<keyword evidence="6 7" id="KW-0862">Zinc</keyword>
<protein>
    <recommendedName>
        <fullName evidence="7">Hydroxyacylglutathione hydrolase</fullName>
        <ecNumber evidence="7">3.1.2.6</ecNumber>
    </recommendedName>
    <alternativeName>
        <fullName evidence="7">Glyoxalase II</fullName>
        <shortName evidence="7">Glx II</shortName>
    </alternativeName>
</protein>
<dbReference type="RefSeq" id="WP_058453226.1">
    <property type="nucleotide sequence ID" value="NZ_CAAAIB010000007.1"/>
</dbReference>
<evidence type="ECO:0000259" key="8">
    <source>
        <dbReference type="SMART" id="SM00849"/>
    </source>
</evidence>
<evidence type="ECO:0000256" key="2">
    <source>
        <dbReference type="ARBA" id="ARBA00004963"/>
    </source>
</evidence>
<dbReference type="Pfam" id="PF00753">
    <property type="entry name" value="Lactamase_B"/>
    <property type="match status" value="1"/>
</dbReference>
<dbReference type="PANTHER" id="PTHR43705">
    <property type="entry name" value="HYDROXYACYLGLUTATHIONE HYDROLASE"/>
    <property type="match status" value="1"/>
</dbReference>
<dbReference type="GO" id="GO:0019243">
    <property type="term" value="P:methylglyoxal catabolic process to D-lactate via S-lactoyl-glutathione"/>
    <property type="evidence" value="ECO:0007669"/>
    <property type="project" value="UniProtKB-UniRule"/>
</dbReference>
<sequence length="253" mass="28454">MKVIPVSALSDNYIWLIEGMNKQQVICVDPGDASPVLEVLKEKNLTLEAILLTHHHFDHIGGTAGLLKAYPHLSVYGPKDMRIPYVTHTLQGGDILALDSYQFTILSTPGHTSTHICFYEPQQKWLFCGDTLFSAGCGRVFDGSIEALHDSLQMLKTLPDDTQVYCAHEYTQQNLRFAATVEPNNPAIYHHLQKLLNQVPPCSLPSTITLEKQINPFFRIQVAAVKEYAKLKGCQEQDSLSVFRQIRAEKDKF</sequence>
<dbReference type="InterPro" id="IPR036866">
    <property type="entry name" value="RibonucZ/Hydroxyglut_hydro"/>
</dbReference>
<evidence type="ECO:0000256" key="3">
    <source>
        <dbReference type="ARBA" id="ARBA00006759"/>
    </source>
</evidence>
<dbReference type="EMBL" id="LNYL01000050">
    <property type="protein sequence ID" value="KTD24441.1"/>
    <property type="molecule type" value="Genomic_DNA"/>
</dbReference>
<dbReference type="InterPro" id="IPR001279">
    <property type="entry name" value="Metallo-B-lactamas"/>
</dbReference>
<dbReference type="SMART" id="SM00849">
    <property type="entry name" value="Lactamase_B"/>
    <property type="match status" value="1"/>
</dbReference>
<comment type="cofactor">
    <cofactor evidence="7">
        <name>Zn(2+)</name>
        <dbReference type="ChEBI" id="CHEBI:29105"/>
    </cofactor>
    <text evidence="7">Binds 2 Zn(2+) ions per subunit.</text>
</comment>
<keyword evidence="10" id="KW-1185">Reference proteome</keyword>
<feature type="binding site" evidence="7">
    <location>
        <position position="54"/>
    </location>
    <ligand>
        <name>Zn(2+)</name>
        <dbReference type="ChEBI" id="CHEBI:29105"/>
        <label>1</label>
    </ligand>
</feature>
<dbReference type="AlphaFoldDB" id="A0A0W0VWW8"/>
<dbReference type="HAMAP" id="MF_01374">
    <property type="entry name" value="Glyoxalase_2"/>
    <property type="match status" value="1"/>
</dbReference>
<dbReference type="UniPathway" id="UPA00619">
    <property type="reaction ID" value="UER00676"/>
</dbReference>
<comment type="catalytic activity">
    <reaction evidence="1 7">
        <text>an S-(2-hydroxyacyl)glutathione + H2O = a 2-hydroxy carboxylate + glutathione + H(+)</text>
        <dbReference type="Rhea" id="RHEA:21864"/>
        <dbReference type="ChEBI" id="CHEBI:15377"/>
        <dbReference type="ChEBI" id="CHEBI:15378"/>
        <dbReference type="ChEBI" id="CHEBI:57925"/>
        <dbReference type="ChEBI" id="CHEBI:58896"/>
        <dbReference type="ChEBI" id="CHEBI:71261"/>
        <dbReference type="EC" id="3.1.2.6"/>
    </reaction>
</comment>
<dbReference type="GO" id="GO:0004416">
    <property type="term" value="F:hydroxyacylglutathione hydrolase activity"/>
    <property type="evidence" value="ECO:0007669"/>
    <property type="project" value="UniProtKB-UniRule"/>
</dbReference>
<evidence type="ECO:0000256" key="5">
    <source>
        <dbReference type="ARBA" id="ARBA00022801"/>
    </source>
</evidence>
<feature type="binding site" evidence="7">
    <location>
        <position position="130"/>
    </location>
    <ligand>
        <name>Zn(2+)</name>
        <dbReference type="ChEBI" id="CHEBI:29105"/>
        <label>1</label>
    </ligand>
</feature>
<feature type="binding site" evidence="7">
    <location>
        <position position="168"/>
    </location>
    <ligand>
        <name>Zn(2+)</name>
        <dbReference type="ChEBI" id="CHEBI:29105"/>
        <label>2</label>
    </ligand>
</feature>
<evidence type="ECO:0000256" key="1">
    <source>
        <dbReference type="ARBA" id="ARBA00001623"/>
    </source>
</evidence>
<comment type="similarity">
    <text evidence="3 7">Belongs to the metallo-beta-lactamase superfamily. Glyoxalase II family.</text>
</comment>
<evidence type="ECO:0000256" key="4">
    <source>
        <dbReference type="ARBA" id="ARBA00022723"/>
    </source>
</evidence>
<evidence type="ECO:0000313" key="9">
    <source>
        <dbReference type="EMBL" id="KTD24441.1"/>
    </source>
</evidence>
<organism evidence="9 10">
    <name type="scientific">Legionella maceachernii</name>
    <dbReference type="NCBI Taxonomy" id="466"/>
    <lineage>
        <taxon>Bacteria</taxon>
        <taxon>Pseudomonadati</taxon>
        <taxon>Pseudomonadota</taxon>
        <taxon>Gammaproteobacteria</taxon>
        <taxon>Legionellales</taxon>
        <taxon>Legionellaceae</taxon>
        <taxon>Legionella</taxon>
    </lineage>
</organism>
<dbReference type="Gene3D" id="3.60.15.10">
    <property type="entry name" value="Ribonuclease Z/Hydroxyacylglutathione hydrolase-like"/>
    <property type="match status" value="1"/>
</dbReference>
<dbReference type="PATRIC" id="fig|466.6.peg.2697"/>
<evidence type="ECO:0000313" key="10">
    <source>
        <dbReference type="Proteomes" id="UP000054908"/>
    </source>
</evidence>
<dbReference type="InterPro" id="IPR017782">
    <property type="entry name" value="Hydroxyacylglutathione_Hdrlase"/>
</dbReference>
<feature type="binding site" evidence="7">
    <location>
        <position position="130"/>
    </location>
    <ligand>
        <name>Zn(2+)</name>
        <dbReference type="ChEBI" id="CHEBI:29105"/>
        <label>2</label>
    </ligand>
</feature>
<comment type="pathway">
    <text evidence="2 7">Secondary metabolite metabolism; methylglyoxal degradation; (R)-lactate from methylglyoxal: step 2/2.</text>
</comment>
<comment type="function">
    <text evidence="7">Thiolesterase that catalyzes the hydrolysis of S-D-lactoyl-glutathione to form glutathione and D-lactic acid.</text>
</comment>
<accession>A0A0W0VWW8</accession>
<dbReference type="EC" id="3.1.2.6" evidence="7"/>
<keyword evidence="5 7" id="KW-0378">Hydrolase</keyword>
<feature type="binding site" evidence="7">
    <location>
        <position position="56"/>
    </location>
    <ligand>
        <name>Zn(2+)</name>
        <dbReference type="ChEBI" id="CHEBI:29105"/>
        <label>1</label>
    </ligand>
</feature>
<evidence type="ECO:0000256" key="7">
    <source>
        <dbReference type="HAMAP-Rule" id="MF_01374"/>
    </source>
</evidence>
<gene>
    <name evidence="7 9" type="primary">gloB</name>
    <name evidence="9" type="ORF">Lmac_2528</name>
</gene>
<dbReference type="PANTHER" id="PTHR43705:SF1">
    <property type="entry name" value="HYDROXYACYLGLUTATHIONE HYDROLASE GLOB"/>
    <property type="match status" value="1"/>
</dbReference>
<comment type="caution">
    <text evidence="9">The sequence shown here is derived from an EMBL/GenBank/DDBJ whole genome shotgun (WGS) entry which is preliminary data.</text>
</comment>
<dbReference type="Proteomes" id="UP000054908">
    <property type="component" value="Unassembled WGS sequence"/>
</dbReference>
<reference evidence="9 10" key="1">
    <citation type="submission" date="2015-11" db="EMBL/GenBank/DDBJ databases">
        <title>Genomic analysis of 38 Legionella species identifies large and diverse effector repertoires.</title>
        <authorList>
            <person name="Burstein D."/>
            <person name="Amaro F."/>
            <person name="Zusman T."/>
            <person name="Lifshitz Z."/>
            <person name="Cohen O."/>
            <person name="Gilbert J.A."/>
            <person name="Pupko T."/>
            <person name="Shuman H.A."/>
            <person name="Segal G."/>
        </authorList>
    </citation>
    <scope>NUCLEOTIDE SEQUENCE [LARGE SCALE GENOMIC DNA]</scope>
    <source>
        <strain evidence="9 10">PX-1-G2-E2</strain>
    </source>
</reference>
<dbReference type="CDD" id="cd07723">
    <property type="entry name" value="hydroxyacylglutathione_hydrolase_MBL-fold"/>
    <property type="match status" value="1"/>
</dbReference>
<dbReference type="InterPro" id="IPR032282">
    <property type="entry name" value="HAGH_C"/>
</dbReference>
<dbReference type="STRING" id="466.Lmac_2528"/>
<dbReference type="GO" id="GO:0046872">
    <property type="term" value="F:metal ion binding"/>
    <property type="evidence" value="ECO:0007669"/>
    <property type="project" value="UniProtKB-KW"/>
</dbReference>
<keyword evidence="4 7" id="KW-0479">Metal-binding</keyword>
<name>A0A0W0VWW8_9GAMM</name>
<feature type="binding site" evidence="7">
    <location>
        <position position="111"/>
    </location>
    <ligand>
        <name>Zn(2+)</name>
        <dbReference type="ChEBI" id="CHEBI:29105"/>
        <label>1</label>
    </ligand>
</feature>
<dbReference type="NCBIfam" id="TIGR03413">
    <property type="entry name" value="GSH_gloB"/>
    <property type="match status" value="1"/>
</dbReference>
<dbReference type="InterPro" id="IPR035680">
    <property type="entry name" value="Clx_II_MBL"/>
</dbReference>
<feature type="binding site" evidence="7">
    <location>
        <position position="59"/>
    </location>
    <ligand>
        <name>Zn(2+)</name>
        <dbReference type="ChEBI" id="CHEBI:29105"/>
        <label>2</label>
    </ligand>
</feature>
<dbReference type="OrthoDB" id="9802248at2"/>
<proteinExistence type="inferred from homology"/>
<dbReference type="SUPFAM" id="SSF56281">
    <property type="entry name" value="Metallo-hydrolase/oxidoreductase"/>
    <property type="match status" value="1"/>
</dbReference>
<dbReference type="InterPro" id="IPR050110">
    <property type="entry name" value="Glyoxalase_II_hydrolase"/>
</dbReference>
<dbReference type="Pfam" id="PF16123">
    <property type="entry name" value="HAGH_C"/>
    <property type="match status" value="1"/>
</dbReference>
<evidence type="ECO:0000256" key="6">
    <source>
        <dbReference type="ARBA" id="ARBA00022833"/>
    </source>
</evidence>